<dbReference type="GO" id="GO:0006508">
    <property type="term" value="P:proteolysis"/>
    <property type="evidence" value="ECO:0007669"/>
    <property type="project" value="UniProtKB-KW"/>
</dbReference>
<evidence type="ECO:0000256" key="8">
    <source>
        <dbReference type="ARBA" id="ARBA00022801"/>
    </source>
</evidence>
<dbReference type="GO" id="GO:0004843">
    <property type="term" value="F:cysteine-type deubiquitinase activity"/>
    <property type="evidence" value="ECO:0007669"/>
    <property type="project" value="UniProtKB-UniRule"/>
</dbReference>
<dbReference type="GO" id="GO:0016579">
    <property type="term" value="P:protein deubiquitination"/>
    <property type="evidence" value="ECO:0007669"/>
    <property type="project" value="InterPro"/>
</dbReference>
<dbReference type="Pfam" id="PF17807">
    <property type="entry name" value="zf-UBP_var"/>
    <property type="match status" value="1"/>
</dbReference>
<keyword evidence="10 11" id="KW-0862">Zinc</keyword>
<feature type="domain" description="USP" evidence="18">
    <location>
        <begin position="351"/>
        <end position="829"/>
    </location>
</feature>
<keyword evidence="4 11" id="KW-0479">Metal-binding</keyword>
<dbReference type="PROSITE" id="PS50235">
    <property type="entry name" value="USP_3"/>
    <property type="match status" value="1"/>
</dbReference>
<feature type="binding site" evidence="14">
    <location>
        <position position="223"/>
    </location>
    <ligand>
        <name>Zn(2+)</name>
        <dbReference type="ChEBI" id="CHEBI:29105"/>
    </ligand>
</feature>
<dbReference type="PROSITE" id="PS50030">
    <property type="entry name" value="UBA"/>
    <property type="match status" value="2"/>
</dbReference>
<feature type="binding site" evidence="14">
    <location>
        <position position="226"/>
    </location>
    <ligand>
        <name>Zn(2+)</name>
        <dbReference type="ChEBI" id="CHEBI:29105"/>
    </ligand>
</feature>
<evidence type="ECO:0000256" key="14">
    <source>
        <dbReference type="PIRSR" id="PIRSR016308-3"/>
    </source>
</evidence>
<evidence type="ECO:0000256" key="7">
    <source>
        <dbReference type="ARBA" id="ARBA00022786"/>
    </source>
</evidence>
<dbReference type="PANTHER" id="PTHR24006:SF664">
    <property type="entry name" value="UBIQUITIN CARBOXYL-TERMINAL HYDROLASE"/>
    <property type="match status" value="1"/>
</dbReference>
<evidence type="ECO:0000256" key="2">
    <source>
        <dbReference type="ARBA" id="ARBA00009085"/>
    </source>
</evidence>
<reference evidence="21" key="1">
    <citation type="submission" date="2025-08" db="UniProtKB">
        <authorList>
            <consortium name="RefSeq"/>
        </authorList>
    </citation>
    <scope>IDENTIFICATION</scope>
</reference>
<dbReference type="PANTHER" id="PTHR24006">
    <property type="entry name" value="UBIQUITIN CARBOXYL-TERMINAL HYDROLASE"/>
    <property type="match status" value="1"/>
</dbReference>
<dbReference type="InterPro" id="IPR009060">
    <property type="entry name" value="UBA-like_sf"/>
</dbReference>
<dbReference type="Gene3D" id="3.30.40.10">
    <property type="entry name" value="Zinc/RING finger domain, C3HC4 (zinc finger)"/>
    <property type="match status" value="2"/>
</dbReference>
<dbReference type="InterPro" id="IPR018200">
    <property type="entry name" value="USP_CS"/>
</dbReference>
<evidence type="ECO:0000256" key="9">
    <source>
        <dbReference type="ARBA" id="ARBA00022807"/>
    </source>
</evidence>
<dbReference type="InterPro" id="IPR001394">
    <property type="entry name" value="Peptidase_C19_UCH"/>
</dbReference>
<dbReference type="CDD" id="cd14294">
    <property type="entry name" value="UBA1_UBP5_like"/>
    <property type="match status" value="1"/>
</dbReference>
<evidence type="ECO:0000256" key="12">
    <source>
        <dbReference type="PIRSR" id="PIRSR016308-1"/>
    </source>
</evidence>
<dbReference type="InterPro" id="IPR001607">
    <property type="entry name" value="Znf_UBP"/>
</dbReference>
<dbReference type="CDD" id="cd14386">
    <property type="entry name" value="UBA2_UBP5"/>
    <property type="match status" value="1"/>
</dbReference>
<evidence type="ECO:0000256" key="16">
    <source>
        <dbReference type="RuleBase" id="RU366025"/>
    </source>
</evidence>
<dbReference type="Gene3D" id="3.90.70.10">
    <property type="entry name" value="Cysteine proteinases"/>
    <property type="match status" value="1"/>
</dbReference>
<feature type="active site" description="Proton acceptor" evidence="12">
    <location>
        <position position="791"/>
    </location>
</feature>
<dbReference type="PROSITE" id="PS00973">
    <property type="entry name" value="USP_2"/>
    <property type="match status" value="1"/>
</dbReference>
<evidence type="ECO:0000256" key="13">
    <source>
        <dbReference type="PIRSR" id="PIRSR016308-2"/>
    </source>
</evidence>
<proteinExistence type="inferred from homology"/>
<dbReference type="SMART" id="SM00290">
    <property type="entry name" value="ZnF_UBP"/>
    <property type="match status" value="1"/>
</dbReference>
<accession>A0A6J1N1Y7</accession>
<dbReference type="Pfam" id="PF02148">
    <property type="entry name" value="zf-UBP"/>
    <property type="match status" value="1"/>
</dbReference>
<organism evidence="20 21">
    <name type="scientific">Bicyclus anynana</name>
    <name type="common">Squinting bush brown butterfly</name>
    <dbReference type="NCBI Taxonomy" id="110368"/>
    <lineage>
        <taxon>Eukaryota</taxon>
        <taxon>Metazoa</taxon>
        <taxon>Ecdysozoa</taxon>
        <taxon>Arthropoda</taxon>
        <taxon>Hexapoda</taxon>
        <taxon>Insecta</taxon>
        <taxon>Pterygota</taxon>
        <taxon>Neoptera</taxon>
        <taxon>Endopterygota</taxon>
        <taxon>Lepidoptera</taxon>
        <taxon>Glossata</taxon>
        <taxon>Ditrysia</taxon>
        <taxon>Papilionoidea</taxon>
        <taxon>Nymphalidae</taxon>
        <taxon>Satyrinae</taxon>
        <taxon>Satyrini</taxon>
        <taxon>Mycalesina</taxon>
        <taxon>Bicyclus</taxon>
    </lineage>
</organism>
<feature type="binding site" evidence="13">
    <location>
        <position position="289"/>
    </location>
    <ligand>
        <name>substrate</name>
    </ligand>
</feature>
<dbReference type="Pfam" id="PF00627">
    <property type="entry name" value="UBA"/>
    <property type="match status" value="2"/>
</dbReference>
<comment type="catalytic activity">
    <reaction evidence="1 11 16">
        <text>Thiol-dependent hydrolysis of ester, thioester, amide, peptide and isopeptide bonds formed by the C-terminal Gly of ubiquitin (a 76-residue protein attached to proteins as an intracellular targeting signal).</text>
        <dbReference type="EC" id="3.4.19.12"/>
    </reaction>
</comment>
<feature type="binding site" evidence="13">
    <location>
        <position position="286"/>
    </location>
    <ligand>
        <name>substrate</name>
    </ligand>
</feature>
<keyword evidence="20" id="KW-1185">Reference proteome</keyword>
<dbReference type="SUPFAM" id="SSF57850">
    <property type="entry name" value="RING/U-box"/>
    <property type="match status" value="1"/>
</dbReference>
<evidence type="ECO:0000256" key="10">
    <source>
        <dbReference type="ARBA" id="ARBA00022833"/>
    </source>
</evidence>
<sequence length="829" mass="92954">MVLPNELKFLNFRQKYYLNKNNTIITEMASLDIMTPHLSKIKIPAPQQLIYKDECVYSFDNPESATGLYVSLTSFLGFGRNYVEQYFQKTGNAVFLHIHREKKPIPEPEQTGDGPEKKITRLAIGVEGGFDPDCGKPKFTYTDHYNVVVLPGFHTFPWPNDTLPEVVKKSVQGVLDAESPFKIAELEALQGTWDGEKREVSVHAVELKQLDNGVRIPPSGWKCAHCDLTTNLWLNLTDGAVLCGRKFFDGSGGNDHAVEHYRNTGYPLAVKLGTITAEGKGDVYSYAEDDMVEDPYLADHLQHFGINVKQLEKTDKSMVELELELNRRTGEWNTLQESGTELRPLHGPALTGMNNLGNSCYINSVIQVLFRMPDFVRRYVEGAPEIFSTFPDDPANDFDVQTAKLGVGLVSGRYSFPSSEGAQQGVSAHMYRRVVARGHAEFSTKRQQDAHEFYLHLLTLIERHSRHRANPADCLKFAVEDRIQCGESRGVRYTHRAEHHLPLPVPVGAATNAPQVRDYEARRAHAEAIGQRLDASHTVRPHIPFQACLDSFMKEDLVEQFFSSALNKKVTAHKTTRLATFPDYLLIQLKKFTIKEDWTPAKLDVAVEMPWEVDLSCLRGRGLQPDETLLPEATPETPPPVYNEALLSQLLDMGFPVEACKKSLYYTNNSGMEAASNWLMEHMADWDFANKFEPPGAQPAAGAAASVPVDEASVEQIAGMGFTRAQAERALRSTAGDVGRALDWIFSHADQLEEQPAAPTQDRTLGCRDGPEKYKLVAFISHMGTSTMVGHYVCHILHEGRWVIFNDNKVALSENPPKDLGYLYLYERL</sequence>
<comment type="similarity">
    <text evidence="2 11 16">Belongs to the peptidase C19 family.</text>
</comment>
<keyword evidence="8 11" id="KW-0378">Hydrolase</keyword>
<feature type="domain" description="UBA" evidence="17">
    <location>
        <begin position="641"/>
        <end position="682"/>
    </location>
</feature>
<evidence type="ECO:0000256" key="4">
    <source>
        <dbReference type="ARBA" id="ARBA00022723"/>
    </source>
</evidence>
<dbReference type="PIRSF" id="PIRSF016308">
    <property type="entry name" value="UBP"/>
    <property type="match status" value="1"/>
</dbReference>
<dbReference type="InterPro" id="IPR038765">
    <property type="entry name" value="Papain-like_cys_pep_sf"/>
</dbReference>
<evidence type="ECO:0000256" key="3">
    <source>
        <dbReference type="ARBA" id="ARBA00022670"/>
    </source>
</evidence>
<keyword evidence="6 15" id="KW-0863">Zinc-finger</keyword>
<keyword evidence="7 11" id="KW-0833">Ubl conjugation pathway</keyword>
<dbReference type="RefSeq" id="XP_023941870.2">
    <property type="nucleotide sequence ID" value="XM_024086102.2"/>
</dbReference>
<dbReference type="InterPro" id="IPR016652">
    <property type="entry name" value="Ubiquitinyl_hydrolase"/>
</dbReference>
<dbReference type="SUPFAM" id="SSF54001">
    <property type="entry name" value="Cysteine proteinases"/>
    <property type="match status" value="1"/>
</dbReference>
<dbReference type="InterPro" id="IPR050164">
    <property type="entry name" value="Peptidase_C19"/>
</dbReference>
<feature type="domain" description="UBA" evidence="17">
    <location>
        <begin position="708"/>
        <end position="748"/>
    </location>
</feature>
<keyword evidence="5" id="KW-0677">Repeat</keyword>
<feature type="domain" description="UBP-type" evidence="19">
    <location>
        <begin position="199"/>
        <end position="308"/>
    </location>
</feature>
<name>A0A6J1N1Y7_BICAN</name>
<dbReference type="InterPro" id="IPR013083">
    <property type="entry name" value="Znf_RING/FYVE/PHD"/>
</dbReference>
<feature type="binding site" evidence="13">
    <location>
        <begin position="245"/>
        <end position="248"/>
    </location>
    <ligand>
        <name>substrate</name>
    </ligand>
</feature>
<evidence type="ECO:0000256" key="15">
    <source>
        <dbReference type="PROSITE-ProRule" id="PRU00502"/>
    </source>
</evidence>
<dbReference type="GO" id="GO:0008270">
    <property type="term" value="F:zinc ion binding"/>
    <property type="evidence" value="ECO:0007669"/>
    <property type="project" value="UniProtKB-UniRule"/>
</dbReference>
<dbReference type="SMART" id="SM00165">
    <property type="entry name" value="UBA"/>
    <property type="match status" value="2"/>
</dbReference>
<dbReference type="CDD" id="cd02658">
    <property type="entry name" value="Peptidase_C19B"/>
    <property type="match status" value="1"/>
</dbReference>
<dbReference type="GO" id="GO:0005634">
    <property type="term" value="C:nucleus"/>
    <property type="evidence" value="ECO:0007669"/>
    <property type="project" value="TreeGrafter"/>
</dbReference>
<dbReference type="KEGG" id="bany:112048536"/>
<dbReference type="EC" id="3.4.19.12" evidence="11 16"/>
<dbReference type="InterPro" id="IPR028889">
    <property type="entry name" value="USP"/>
</dbReference>
<dbReference type="InterPro" id="IPR015940">
    <property type="entry name" value="UBA"/>
</dbReference>
<dbReference type="InterPro" id="IPR041432">
    <property type="entry name" value="UBP13_Znf-UBP_var"/>
</dbReference>
<evidence type="ECO:0000313" key="21">
    <source>
        <dbReference type="RefSeq" id="XP_023941870.2"/>
    </source>
</evidence>
<dbReference type="AlphaFoldDB" id="A0A6J1N1Y7"/>
<dbReference type="GeneID" id="112048536"/>
<evidence type="ECO:0000256" key="1">
    <source>
        <dbReference type="ARBA" id="ARBA00000707"/>
    </source>
</evidence>
<evidence type="ECO:0000259" key="18">
    <source>
        <dbReference type="PROSITE" id="PS50235"/>
    </source>
</evidence>
<dbReference type="PROSITE" id="PS00972">
    <property type="entry name" value="USP_1"/>
    <property type="match status" value="1"/>
</dbReference>
<feature type="binding site" evidence="13">
    <location>
        <position position="284"/>
    </location>
    <ligand>
        <name>substrate</name>
    </ligand>
</feature>
<dbReference type="GO" id="GO:0005829">
    <property type="term" value="C:cytosol"/>
    <property type="evidence" value="ECO:0007669"/>
    <property type="project" value="TreeGrafter"/>
</dbReference>
<evidence type="ECO:0000256" key="11">
    <source>
        <dbReference type="PIRNR" id="PIRNR016308"/>
    </source>
</evidence>
<keyword evidence="3 11" id="KW-0645">Protease</keyword>
<feature type="active site" description="Nucleophile" evidence="12">
    <location>
        <position position="360"/>
    </location>
</feature>
<dbReference type="Proteomes" id="UP001652582">
    <property type="component" value="Chromosome 14"/>
</dbReference>
<dbReference type="PROSITE" id="PS50271">
    <property type="entry name" value="ZF_UBP"/>
    <property type="match status" value="1"/>
</dbReference>
<evidence type="ECO:0000256" key="6">
    <source>
        <dbReference type="ARBA" id="ARBA00022771"/>
    </source>
</evidence>
<evidence type="ECO:0000313" key="20">
    <source>
        <dbReference type="Proteomes" id="UP001652582"/>
    </source>
</evidence>
<dbReference type="SUPFAM" id="SSF46934">
    <property type="entry name" value="UBA-like"/>
    <property type="match status" value="1"/>
</dbReference>
<keyword evidence="9 11" id="KW-0788">Thiol protease</keyword>
<protein>
    <recommendedName>
        <fullName evidence="11 16">Ubiquitin carboxyl-terminal hydrolase</fullName>
        <ecNumber evidence="11 16">3.4.19.12</ecNumber>
    </recommendedName>
</protein>
<feature type="binding site" evidence="13">
    <location>
        <position position="233"/>
    </location>
    <ligand>
        <name>substrate</name>
    </ligand>
</feature>
<evidence type="ECO:0000259" key="17">
    <source>
        <dbReference type="PROSITE" id="PS50030"/>
    </source>
</evidence>
<dbReference type="Pfam" id="PF00443">
    <property type="entry name" value="UCH"/>
    <property type="match status" value="1"/>
</dbReference>
<dbReference type="OrthoDB" id="361536at2759"/>
<dbReference type="Gene3D" id="1.10.8.10">
    <property type="entry name" value="DNA helicase RuvA subunit, C-terminal domain"/>
    <property type="match status" value="2"/>
</dbReference>
<feature type="binding site" evidence="14">
    <location>
        <position position="256"/>
    </location>
    <ligand>
        <name>Zn(2+)</name>
        <dbReference type="ChEBI" id="CHEBI:29105"/>
    </ligand>
</feature>
<evidence type="ECO:0000259" key="19">
    <source>
        <dbReference type="PROSITE" id="PS50271"/>
    </source>
</evidence>
<gene>
    <name evidence="21" type="primary">LOC112048536</name>
</gene>
<feature type="binding site" evidence="14">
    <location>
        <position position="243"/>
    </location>
    <ligand>
        <name>Zn(2+)</name>
        <dbReference type="ChEBI" id="CHEBI:29105"/>
    </ligand>
</feature>
<evidence type="ECO:0000256" key="5">
    <source>
        <dbReference type="ARBA" id="ARBA00022737"/>
    </source>
</evidence>